<sequence length="441" mass="48854">MDSIPKLLKIEGYHEVLITADIINALILGAKGESEAMDKVLESIFPPSDASHKKQPTTGWTQHTFLEQAISDLGNRTEYDLWIEATKAALKNDQMKNFLHQTDSVKLIMDCLESVDKSRKLGGLELLSLCYDTDILHFPVDELNIKLLILLDDSNLQVQEGSLACIKAMSSKDIMSQPKIIRKCFQLLEHKDHNIAFSSLKTLRSLATQNQTANYLTLPAFKRICEFVTETDTAFHDVAIDCIQRLSDFDAGKQTLLSSDALLYLFGRLNGTHIDSQILKVIQIILSHGSGSTTVLGIIIDHVLSGLATGPENLYAEYMKLVQNVPHEFNLPASSLKLITTLLNDKRATVVQHVIQLIVYFSGQDNYQALLLSENTWEGLLQQPETAYLVPLFLAARPSTIHSVQLAASSGIVPQLLNLYAAPELESQVVGLMGMLALDLT</sequence>
<proteinExistence type="predicted"/>
<dbReference type="Proteomes" id="UP000636479">
    <property type="component" value="Unassembled WGS sequence"/>
</dbReference>
<dbReference type="AlphaFoldDB" id="A0A8H6S4P0"/>
<dbReference type="RefSeq" id="XP_037214372.1">
    <property type="nucleotide sequence ID" value="XM_037369166.1"/>
</dbReference>
<keyword evidence="2" id="KW-1185">Reference proteome</keyword>
<name>A0A8H6S4P0_9AGAR</name>
<evidence type="ECO:0000313" key="2">
    <source>
        <dbReference type="Proteomes" id="UP000636479"/>
    </source>
</evidence>
<dbReference type="EMBL" id="JACAZF010000013">
    <property type="protein sequence ID" value="KAF7291250.1"/>
    <property type="molecule type" value="Genomic_DNA"/>
</dbReference>
<evidence type="ECO:0008006" key="3">
    <source>
        <dbReference type="Google" id="ProtNLM"/>
    </source>
</evidence>
<dbReference type="InterPro" id="IPR011989">
    <property type="entry name" value="ARM-like"/>
</dbReference>
<reference evidence="1" key="1">
    <citation type="submission" date="2020-05" db="EMBL/GenBank/DDBJ databases">
        <title>Mycena genomes resolve the evolution of fungal bioluminescence.</title>
        <authorList>
            <person name="Tsai I.J."/>
        </authorList>
    </citation>
    <scope>NUCLEOTIDE SEQUENCE</scope>
    <source>
        <strain evidence="1">171206Taipei</strain>
    </source>
</reference>
<dbReference type="InterPro" id="IPR016024">
    <property type="entry name" value="ARM-type_fold"/>
</dbReference>
<evidence type="ECO:0000313" key="1">
    <source>
        <dbReference type="EMBL" id="KAF7291250.1"/>
    </source>
</evidence>
<accession>A0A8H6S4P0</accession>
<dbReference type="GeneID" id="59351682"/>
<comment type="caution">
    <text evidence="1">The sequence shown here is derived from an EMBL/GenBank/DDBJ whole genome shotgun (WGS) entry which is preliminary data.</text>
</comment>
<protein>
    <recommendedName>
        <fullName evidence="3">26S proteasome non-ATPase regulatory subunit 5</fullName>
    </recommendedName>
</protein>
<dbReference type="SUPFAM" id="SSF48371">
    <property type="entry name" value="ARM repeat"/>
    <property type="match status" value="1"/>
</dbReference>
<dbReference type="Gene3D" id="1.25.10.10">
    <property type="entry name" value="Leucine-rich Repeat Variant"/>
    <property type="match status" value="1"/>
</dbReference>
<organism evidence="1 2">
    <name type="scientific">Mycena indigotica</name>
    <dbReference type="NCBI Taxonomy" id="2126181"/>
    <lineage>
        <taxon>Eukaryota</taxon>
        <taxon>Fungi</taxon>
        <taxon>Dikarya</taxon>
        <taxon>Basidiomycota</taxon>
        <taxon>Agaricomycotina</taxon>
        <taxon>Agaricomycetes</taxon>
        <taxon>Agaricomycetidae</taxon>
        <taxon>Agaricales</taxon>
        <taxon>Marasmiineae</taxon>
        <taxon>Mycenaceae</taxon>
        <taxon>Mycena</taxon>
    </lineage>
</organism>
<dbReference type="OrthoDB" id="2987847at2759"/>
<gene>
    <name evidence="1" type="ORF">MIND_01268700</name>
</gene>